<comment type="subcellular location">
    <subcellularLocation>
        <location evidence="2">Cell membrane</location>
    </subcellularLocation>
    <subcellularLocation>
        <location evidence="1">Membrane</location>
        <topology evidence="1">Multi-pass membrane protein</topology>
    </subcellularLocation>
</comment>
<dbReference type="Pfam" id="PF07690">
    <property type="entry name" value="MFS_1"/>
    <property type="match status" value="1"/>
</dbReference>
<feature type="domain" description="Major facilitator superfamily (MFS) profile" evidence="7">
    <location>
        <begin position="39"/>
        <end position="448"/>
    </location>
</feature>
<dbReference type="PANTHER" id="PTHR23507">
    <property type="entry name" value="ZGC:174356"/>
    <property type="match status" value="1"/>
</dbReference>
<dbReference type="EMBL" id="CAUJNA010003645">
    <property type="protein sequence ID" value="CAJ1406754.1"/>
    <property type="molecule type" value="Genomic_DNA"/>
</dbReference>
<sequence length="461" mass="49826">MASRDSARATETGSGLLLSRQRISTGDSLRIDRPQHAPPVWPAILTSFLHSVSLGAAMLTWLEVCRAVTNPSEESSMAQTYYGRLLAMNGICELVTSQLVGVVSDKFGRRPAQVSAQLGQVVDYLTAGLCLPSLGFLGQVHPTSAKVILFASRGVAGLCGNYKVSLQSYTADISGAEECPQRMAYLGAAMVVGMGMGSFVVAAVSSVQLSFRASFYVATTLNAAIIILVIVKWRDVAPRRNFAWAEANPIAGLHILLTNEAMVVYATLIFLSCFALNMFTSTLDFYCSNFLKMSKPSFIALGTLWALESALCLGFLQPFLTRKFSEIATLQVAFASMGLFYLLFSFLTPSTSGLAFVVIILFSVGSIAYPMAVGLATRELSPEEQGSLQGAVSILETLSKIFAPLVASDVIIPRFDQPGQYFGMVYLVAALLVTPGLLFCQRLYKLTGRLETDREVLVEMH</sequence>
<dbReference type="Proteomes" id="UP001178507">
    <property type="component" value="Unassembled WGS sequence"/>
</dbReference>
<dbReference type="InterPro" id="IPR005829">
    <property type="entry name" value="Sugar_transporter_CS"/>
</dbReference>
<feature type="transmembrane region" description="Helical" evidence="6">
    <location>
        <begin position="263"/>
        <end position="286"/>
    </location>
</feature>
<evidence type="ECO:0000313" key="9">
    <source>
        <dbReference type="Proteomes" id="UP001178507"/>
    </source>
</evidence>
<dbReference type="PRINTS" id="PR01035">
    <property type="entry name" value="TCRTETA"/>
</dbReference>
<evidence type="ECO:0000256" key="3">
    <source>
        <dbReference type="ARBA" id="ARBA00022692"/>
    </source>
</evidence>
<evidence type="ECO:0000256" key="6">
    <source>
        <dbReference type="SAM" id="Phobius"/>
    </source>
</evidence>
<feature type="transmembrane region" description="Helical" evidence="6">
    <location>
        <begin position="419"/>
        <end position="440"/>
    </location>
</feature>
<keyword evidence="9" id="KW-1185">Reference proteome</keyword>
<keyword evidence="4 6" id="KW-1133">Transmembrane helix</keyword>
<proteinExistence type="predicted"/>
<gene>
    <name evidence="8" type="ORF">EVOR1521_LOCUS28635</name>
</gene>
<keyword evidence="3 6" id="KW-0812">Transmembrane</keyword>
<dbReference type="PROSITE" id="PS50850">
    <property type="entry name" value="MFS"/>
    <property type="match status" value="1"/>
</dbReference>
<evidence type="ECO:0000256" key="2">
    <source>
        <dbReference type="ARBA" id="ARBA00004236"/>
    </source>
</evidence>
<evidence type="ECO:0000313" key="8">
    <source>
        <dbReference type="EMBL" id="CAJ1406754.1"/>
    </source>
</evidence>
<dbReference type="InterPro" id="IPR020846">
    <property type="entry name" value="MFS_dom"/>
</dbReference>
<dbReference type="SUPFAM" id="SSF103473">
    <property type="entry name" value="MFS general substrate transporter"/>
    <property type="match status" value="1"/>
</dbReference>
<name>A0AA36JJC9_9DINO</name>
<dbReference type="InterPro" id="IPR036259">
    <property type="entry name" value="MFS_trans_sf"/>
</dbReference>
<dbReference type="Gene3D" id="1.20.1250.20">
    <property type="entry name" value="MFS general substrate transporter like domains"/>
    <property type="match status" value="1"/>
</dbReference>
<comment type="caution">
    <text evidence="8">The sequence shown here is derived from an EMBL/GenBank/DDBJ whole genome shotgun (WGS) entry which is preliminary data.</text>
</comment>
<organism evidence="8 9">
    <name type="scientific">Effrenium voratum</name>
    <dbReference type="NCBI Taxonomy" id="2562239"/>
    <lineage>
        <taxon>Eukaryota</taxon>
        <taxon>Sar</taxon>
        <taxon>Alveolata</taxon>
        <taxon>Dinophyceae</taxon>
        <taxon>Suessiales</taxon>
        <taxon>Symbiodiniaceae</taxon>
        <taxon>Effrenium</taxon>
    </lineage>
</organism>
<feature type="transmembrane region" description="Helical" evidence="6">
    <location>
        <begin position="213"/>
        <end position="231"/>
    </location>
</feature>
<evidence type="ECO:0000256" key="5">
    <source>
        <dbReference type="ARBA" id="ARBA00023136"/>
    </source>
</evidence>
<feature type="transmembrane region" description="Helical" evidence="6">
    <location>
        <begin position="298"/>
        <end position="316"/>
    </location>
</feature>
<evidence type="ECO:0000256" key="4">
    <source>
        <dbReference type="ARBA" id="ARBA00022989"/>
    </source>
</evidence>
<dbReference type="InterPro" id="IPR001958">
    <property type="entry name" value="Tet-R_TetA/multi-R_MdtG-like"/>
</dbReference>
<dbReference type="PROSITE" id="PS00216">
    <property type="entry name" value="SUGAR_TRANSPORT_1"/>
    <property type="match status" value="1"/>
</dbReference>
<dbReference type="AlphaFoldDB" id="A0AA36JJC9"/>
<feature type="transmembrane region" description="Helical" evidence="6">
    <location>
        <begin position="184"/>
        <end position="207"/>
    </location>
</feature>
<protein>
    <recommendedName>
        <fullName evidence="7">Major facilitator superfamily (MFS) profile domain-containing protein</fullName>
    </recommendedName>
</protein>
<reference evidence="8" key="1">
    <citation type="submission" date="2023-08" db="EMBL/GenBank/DDBJ databases">
        <authorList>
            <person name="Chen Y."/>
            <person name="Shah S."/>
            <person name="Dougan E. K."/>
            <person name="Thang M."/>
            <person name="Chan C."/>
        </authorList>
    </citation>
    <scope>NUCLEOTIDE SEQUENCE</scope>
</reference>
<accession>A0AA36JJC9</accession>
<dbReference type="GO" id="GO:0016020">
    <property type="term" value="C:membrane"/>
    <property type="evidence" value="ECO:0007669"/>
    <property type="project" value="UniProtKB-SubCell"/>
</dbReference>
<dbReference type="GO" id="GO:0022857">
    <property type="term" value="F:transmembrane transporter activity"/>
    <property type="evidence" value="ECO:0007669"/>
    <property type="project" value="InterPro"/>
</dbReference>
<evidence type="ECO:0000259" key="7">
    <source>
        <dbReference type="PROSITE" id="PS50850"/>
    </source>
</evidence>
<dbReference type="PANTHER" id="PTHR23507:SF1">
    <property type="entry name" value="FI18259P1-RELATED"/>
    <property type="match status" value="1"/>
</dbReference>
<evidence type="ECO:0000256" key="1">
    <source>
        <dbReference type="ARBA" id="ARBA00004141"/>
    </source>
</evidence>
<keyword evidence="5 6" id="KW-0472">Membrane</keyword>
<dbReference type="InterPro" id="IPR011701">
    <property type="entry name" value="MFS"/>
</dbReference>